<protein>
    <recommendedName>
        <fullName evidence="1">Sulfatase-modifying factor enzyme-like domain-containing protein</fullName>
    </recommendedName>
</protein>
<dbReference type="Gene3D" id="3.90.1580.10">
    <property type="entry name" value="paralog of FGE (formylglycine-generating enzyme)"/>
    <property type="match status" value="1"/>
</dbReference>
<organism evidence="2 3">
    <name type="scientific">Microseira wollei NIES-4236</name>
    <dbReference type="NCBI Taxonomy" id="2530354"/>
    <lineage>
        <taxon>Bacteria</taxon>
        <taxon>Bacillati</taxon>
        <taxon>Cyanobacteriota</taxon>
        <taxon>Cyanophyceae</taxon>
        <taxon>Oscillatoriophycideae</taxon>
        <taxon>Aerosakkonematales</taxon>
        <taxon>Aerosakkonemataceae</taxon>
        <taxon>Microseira</taxon>
    </lineage>
</organism>
<gene>
    <name evidence="2" type="ORF">MiSe_67910</name>
</gene>
<keyword evidence="3" id="KW-1185">Reference proteome</keyword>
<accession>A0AAV3XNC1</accession>
<comment type="caution">
    <text evidence="2">The sequence shown here is derived from an EMBL/GenBank/DDBJ whole genome shotgun (WGS) entry which is preliminary data.</text>
</comment>
<reference evidence="2" key="1">
    <citation type="submission" date="2019-10" db="EMBL/GenBank/DDBJ databases">
        <title>Draft genome sequece of Microseira wollei NIES-4236.</title>
        <authorList>
            <person name="Yamaguchi H."/>
            <person name="Suzuki S."/>
            <person name="Kawachi M."/>
        </authorList>
    </citation>
    <scope>NUCLEOTIDE SEQUENCE</scope>
    <source>
        <strain evidence="2">NIES-4236</strain>
    </source>
</reference>
<dbReference type="InterPro" id="IPR016187">
    <property type="entry name" value="CTDL_fold"/>
</dbReference>
<proteinExistence type="predicted"/>
<dbReference type="GO" id="GO:0120147">
    <property type="term" value="F:formylglycine-generating oxidase activity"/>
    <property type="evidence" value="ECO:0007669"/>
    <property type="project" value="TreeGrafter"/>
</dbReference>
<name>A0AAV3XNC1_9CYAN</name>
<evidence type="ECO:0000313" key="2">
    <source>
        <dbReference type="EMBL" id="GET41977.1"/>
    </source>
</evidence>
<dbReference type="PANTHER" id="PTHR23150:SF19">
    <property type="entry name" value="FORMYLGLYCINE-GENERATING ENZYME"/>
    <property type="match status" value="1"/>
</dbReference>
<dbReference type="InterPro" id="IPR051043">
    <property type="entry name" value="Sulfatase_Mod_Factor_Kinase"/>
</dbReference>
<evidence type="ECO:0000259" key="1">
    <source>
        <dbReference type="Pfam" id="PF03781"/>
    </source>
</evidence>
<dbReference type="RefSeq" id="WP_226588790.1">
    <property type="nucleotide sequence ID" value="NZ_BLAY01000142.1"/>
</dbReference>
<dbReference type="InterPro" id="IPR005532">
    <property type="entry name" value="SUMF_dom"/>
</dbReference>
<dbReference type="PANTHER" id="PTHR23150">
    <property type="entry name" value="SULFATASE MODIFYING FACTOR 1, 2"/>
    <property type="match status" value="1"/>
</dbReference>
<feature type="domain" description="Sulfatase-modifying factor enzyme-like" evidence="1">
    <location>
        <begin position="44"/>
        <end position="139"/>
    </location>
</feature>
<dbReference type="EMBL" id="BLAY01000142">
    <property type="protein sequence ID" value="GET41977.1"/>
    <property type="molecule type" value="Genomic_DNA"/>
</dbReference>
<evidence type="ECO:0000313" key="3">
    <source>
        <dbReference type="Proteomes" id="UP001050975"/>
    </source>
</evidence>
<sequence length="144" mass="16802">MDRNTIMIDFPLEDLQDLEYESATITASPERCLAISRQTCRGIQGQYRQETTEVAQFPANQFGLYDMHGNLWEWCEDDWHDNYKEAPSDGSAWVESDRTKTRLLVRGGSWNFIPQDCRSAFRFSVTRDIKDNDVGFRVLHRVES</sequence>
<dbReference type="SUPFAM" id="SSF56436">
    <property type="entry name" value="C-type lectin-like"/>
    <property type="match status" value="1"/>
</dbReference>
<dbReference type="InterPro" id="IPR042095">
    <property type="entry name" value="SUMF_sf"/>
</dbReference>
<dbReference type="Pfam" id="PF03781">
    <property type="entry name" value="FGE-sulfatase"/>
    <property type="match status" value="1"/>
</dbReference>
<dbReference type="Proteomes" id="UP001050975">
    <property type="component" value="Unassembled WGS sequence"/>
</dbReference>
<dbReference type="AlphaFoldDB" id="A0AAV3XNC1"/>